<keyword evidence="7" id="KW-0597">Phosphoprotein</keyword>
<accession>A0ABM0PZB7</accession>
<evidence type="ECO:0000313" key="22">
    <source>
        <dbReference type="RefSeq" id="XP_008561458.1"/>
    </source>
</evidence>
<sequence length="273" mass="31513">MSLHGREGRRESRGGLDEDTFTYNFINDPLVPGLHQTYLCYEVDLLDGDTWVPLNELKGFVRNQVTFLAQPHPGRAIPSPARQLLPAKLDWGGCEPRLCRHAELCFLDLLNSWQLDPTLHYRVIWFNSWSPCCNCAQEVAAFLGWNSHMRLRIFAAHIYEWLPEYEQGLRTLQGAGAQIGIMNFKGFRHCWDTFVDHQGRPFQPWRGLRKHSQALWRRLRVILQRKEESHVSHLQSKPELHKPSEEGVSKAKVGRKLGPAPSRPPSCECRRSS</sequence>
<dbReference type="PANTHER" id="PTHR13857">
    <property type="entry name" value="MRNA EDITING ENZYME"/>
    <property type="match status" value="1"/>
</dbReference>
<dbReference type="InterPro" id="IPR016192">
    <property type="entry name" value="APOBEC/CMP_deaminase_Zn-bd"/>
</dbReference>
<keyword evidence="15" id="KW-0539">Nucleus</keyword>
<evidence type="ECO:0000256" key="7">
    <source>
        <dbReference type="ARBA" id="ARBA00022553"/>
    </source>
</evidence>
<evidence type="ECO:0000256" key="3">
    <source>
        <dbReference type="ARBA" id="ARBA00004201"/>
    </source>
</evidence>
<dbReference type="PANTHER" id="PTHR13857:SF20">
    <property type="entry name" value="DNA DC-DU-EDITING ENZYME APOBEC-3G"/>
    <property type="match status" value="1"/>
</dbReference>
<evidence type="ECO:0000256" key="1">
    <source>
        <dbReference type="ARBA" id="ARBA00001947"/>
    </source>
</evidence>
<evidence type="ECO:0000256" key="8">
    <source>
        <dbReference type="ARBA" id="ARBA00022588"/>
    </source>
</evidence>
<reference evidence="22" key="1">
    <citation type="submission" date="2025-08" db="UniProtKB">
        <authorList>
            <consortium name="RefSeq"/>
        </authorList>
    </citation>
    <scope>IDENTIFICATION</scope>
</reference>
<evidence type="ECO:0000256" key="2">
    <source>
        <dbReference type="ARBA" id="ARBA00004123"/>
    </source>
</evidence>
<keyword evidence="10" id="KW-0677">Repeat</keyword>
<dbReference type="RefSeq" id="XP_008561458.1">
    <property type="nucleotide sequence ID" value="XM_008563236.1"/>
</dbReference>
<dbReference type="EC" id="3.5.4.38" evidence="16"/>
<gene>
    <name evidence="22" type="primary">LOC103581391</name>
</gene>
<evidence type="ECO:0000256" key="6">
    <source>
        <dbReference type="ARBA" id="ARBA00022490"/>
    </source>
</evidence>
<comment type="similarity">
    <text evidence="4">Belongs to the cytidine and deoxycytidylate deaminase family.</text>
</comment>
<evidence type="ECO:0000256" key="9">
    <source>
        <dbReference type="ARBA" id="ARBA00022723"/>
    </source>
</evidence>
<evidence type="ECO:0000256" key="10">
    <source>
        <dbReference type="ARBA" id="ARBA00022737"/>
    </source>
</evidence>
<comment type="catalytic activity">
    <reaction evidence="18">
        <text>a 2'-deoxycytidine in single-stranded DNA + H2O + H(+) = a 2'-deoxyuridine in single-stranded DNA + NH4(+)</text>
        <dbReference type="Rhea" id="RHEA:50948"/>
        <dbReference type="Rhea" id="RHEA-COMP:12846"/>
        <dbReference type="Rhea" id="RHEA-COMP:12847"/>
        <dbReference type="ChEBI" id="CHEBI:15377"/>
        <dbReference type="ChEBI" id="CHEBI:15378"/>
        <dbReference type="ChEBI" id="CHEBI:28938"/>
        <dbReference type="ChEBI" id="CHEBI:85452"/>
        <dbReference type="ChEBI" id="CHEBI:133902"/>
        <dbReference type="EC" id="3.5.4.38"/>
    </reaction>
</comment>
<dbReference type="PROSITE" id="PS00903">
    <property type="entry name" value="CYT_DCMP_DEAMINASES_1"/>
    <property type="match status" value="1"/>
</dbReference>
<evidence type="ECO:0000256" key="18">
    <source>
        <dbReference type="ARBA" id="ARBA00049114"/>
    </source>
</evidence>
<keyword evidence="6" id="KW-0963">Cytoplasm</keyword>
<dbReference type="CDD" id="cd01283">
    <property type="entry name" value="cytidine_deaminase"/>
    <property type="match status" value="1"/>
</dbReference>
<keyword evidence="14" id="KW-0051">Antiviral defense</keyword>
<keyword evidence="21" id="KW-1185">Reference proteome</keyword>
<feature type="region of interest" description="Disordered" evidence="19">
    <location>
        <begin position="230"/>
        <end position="273"/>
    </location>
</feature>
<dbReference type="PROSITE" id="PS51747">
    <property type="entry name" value="CYT_DCMP_DEAMINASES_2"/>
    <property type="match status" value="1"/>
</dbReference>
<comment type="cofactor">
    <cofactor evidence="1">
        <name>Zn(2+)</name>
        <dbReference type="ChEBI" id="CHEBI:29105"/>
    </cofactor>
</comment>
<evidence type="ECO:0000256" key="12">
    <source>
        <dbReference type="ARBA" id="ARBA00022833"/>
    </source>
</evidence>
<keyword evidence="11" id="KW-0378">Hydrolase</keyword>
<comment type="subcellular location">
    <subcellularLocation>
        <location evidence="3">Cytoplasm</location>
        <location evidence="3">P-body</location>
    </subcellularLocation>
    <subcellularLocation>
        <location evidence="2">Nucleus</location>
    </subcellularLocation>
</comment>
<dbReference type="InterPro" id="IPR002125">
    <property type="entry name" value="CMP_dCMP_dom"/>
</dbReference>
<dbReference type="InterPro" id="IPR050610">
    <property type="entry name" value="APOBEC_Cyt_Deaminase"/>
</dbReference>
<evidence type="ECO:0000259" key="20">
    <source>
        <dbReference type="PROSITE" id="PS51747"/>
    </source>
</evidence>
<evidence type="ECO:0000256" key="19">
    <source>
        <dbReference type="SAM" id="MobiDB-lite"/>
    </source>
</evidence>
<feature type="domain" description="CMP/dCMP-type deaminase" evidence="20">
    <location>
        <begin position="33"/>
        <end position="172"/>
    </location>
</feature>
<dbReference type="GeneID" id="103581391"/>
<dbReference type="SUPFAM" id="SSF53927">
    <property type="entry name" value="Cytidine deaminase-like"/>
    <property type="match status" value="1"/>
</dbReference>
<name>A0ABM0PZB7_GALVR</name>
<dbReference type="Proteomes" id="UP000694923">
    <property type="component" value="Unplaced"/>
</dbReference>
<organism evidence="21 22">
    <name type="scientific">Galeopterus variegatus</name>
    <name type="common">Malayan flying lemur</name>
    <name type="synonym">Cynocephalus variegatus</name>
    <dbReference type="NCBI Taxonomy" id="482537"/>
    <lineage>
        <taxon>Eukaryota</taxon>
        <taxon>Metazoa</taxon>
        <taxon>Chordata</taxon>
        <taxon>Craniata</taxon>
        <taxon>Vertebrata</taxon>
        <taxon>Euteleostomi</taxon>
        <taxon>Mammalia</taxon>
        <taxon>Eutheria</taxon>
        <taxon>Euarchontoglires</taxon>
        <taxon>Dermoptera</taxon>
        <taxon>Cynocephalidae</taxon>
        <taxon>Galeopterus</taxon>
    </lineage>
</organism>
<evidence type="ECO:0000256" key="4">
    <source>
        <dbReference type="ARBA" id="ARBA00006576"/>
    </source>
</evidence>
<evidence type="ECO:0000256" key="5">
    <source>
        <dbReference type="ARBA" id="ARBA00020239"/>
    </source>
</evidence>
<evidence type="ECO:0000256" key="15">
    <source>
        <dbReference type="ARBA" id="ARBA00023242"/>
    </source>
</evidence>
<evidence type="ECO:0000256" key="13">
    <source>
        <dbReference type="ARBA" id="ARBA00022859"/>
    </source>
</evidence>
<dbReference type="InterPro" id="IPR016193">
    <property type="entry name" value="Cytidine_deaminase-like"/>
</dbReference>
<evidence type="ECO:0000256" key="14">
    <source>
        <dbReference type="ARBA" id="ARBA00023118"/>
    </source>
</evidence>
<keyword evidence="13" id="KW-0391">Immunity</keyword>
<keyword evidence="9" id="KW-0479">Metal-binding</keyword>
<evidence type="ECO:0000256" key="17">
    <source>
        <dbReference type="ARBA" id="ARBA00032972"/>
    </source>
</evidence>
<keyword evidence="8" id="KW-0399">Innate immunity</keyword>
<protein>
    <recommendedName>
        <fullName evidence="5">DNA dC-&gt;dU-editing enzyme APOBEC-3G</fullName>
        <ecNumber evidence="16">3.5.4.38</ecNumber>
    </recommendedName>
    <alternativeName>
        <fullName evidence="17">Deoxycytidine deaminase</fullName>
    </alternativeName>
</protein>
<dbReference type="Pfam" id="PF18772">
    <property type="entry name" value="APOBEC2"/>
    <property type="match status" value="1"/>
</dbReference>
<feature type="compositionally biased region" description="Basic and acidic residues" evidence="19">
    <location>
        <begin position="230"/>
        <end position="249"/>
    </location>
</feature>
<dbReference type="Gene3D" id="3.40.140.10">
    <property type="entry name" value="Cytidine Deaminase, domain 2"/>
    <property type="match status" value="1"/>
</dbReference>
<evidence type="ECO:0000256" key="16">
    <source>
        <dbReference type="ARBA" id="ARBA00029489"/>
    </source>
</evidence>
<evidence type="ECO:0000313" key="21">
    <source>
        <dbReference type="Proteomes" id="UP000694923"/>
    </source>
</evidence>
<proteinExistence type="inferred from homology"/>
<evidence type="ECO:0000256" key="11">
    <source>
        <dbReference type="ARBA" id="ARBA00022801"/>
    </source>
</evidence>
<keyword evidence="12" id="KW-0862">Zinc</keyword>